<dbReference type="InterPro" id="IPR016186">
    <property type="entry name" value="C-type_lectin-like/link_sf"/>
</dbReference>
<protein>
    <submittedName>
        <fullName evidence="2">Uncharacterized LOC114476155</fullName>
    </submittedName>
</protein>
<reference evidence="2" key="1">
    <citation type="submission" date="2020-06" db="EMBL/GenBank/DDBJ databases">
        <authorList>
            <consortium name="Wellcome Sanger Institute Data Sharing"/>
        </authorList>
    </citation>
    <scope>NUCLEOTIDE SEQUENCE [LARGE SCALE GENOMIC DNA]</scope>
</reference>
<proteinExistence type="predicted"/>
<evidence type="ECO:0000259" key="1">
    <source>
        <dbReference type="PROSITE" id="PS50041"/>
    </source>
</evidence>
<evidence type="ECO:0000313" key="3">
    <source>
        <dbReference type="Proteomes" id="UP000694680"/>
    </source>
</evidence>
<sequence length="170" mass="18953">MDRNTNLVLDMILEMDRRAVGFRQGTETSSSPLVPKMVSCQGEVVKGICYEFNPTMLAFTVAQEKCRARSPYAELTSITSGEVHSLLVSLVTKGGRTNPVLTWVGATVKNQQAQWLDGSEWLYSDWMPGHPTVHTDRTVCVEMFKIGESWWTAADCDLQRASICSYPLSV</sequence>
<accession>A0A8C5DSM0</accession>
<evidence type="ECO:0000313" key="2">
    <source>
        <dbReference type="Ensembl" id="ENSGWIP00000010321.1"/>
    </source>
</evidence>
<dbReference type="PANTHER" id="PTHR22803">
    <property type="entry name" value="MANNOSE, PHOSPHOLIPASE, LECTIN RECEPTOR RELATED"/>
    <property type="match status" value="1"/>
</dbReference>
<dbReference type="SMART" id="SM00034">
    <property type="entry name" value="CLECT"/>
    <property type="match status" value="1"/>
</dbReference>
<dbReference type="AlphaFoldDB" id="A0A8C5DSM0"/>
<dbReference type="Ensembl" id="ENSGWIT00000011469.1">
    <property type="protein sequence ID" value="ENSGWIP00000010321.1"/>
    <property type="gene ID" value="ENSGWIG00000006056.1"/>
</dbReference>
<reference evidence="2" key="2">
    <citation type="submission" date="2025-08" db="UniProtKB">
        <authorList>
            <consortium name="Ensembl"/>
        </authorList>
    </citation>
    <scope>IDENTIFICATION</scope>
</reference>
<dbReference type="SUPFAM" id="SSF56436">
    <property type="entry name" value="C-type lectin-like"/>
    <property type="match status" value="1"/>
</dbReference>
<organism evidence="2 3">
    <name type="scientific">Gouania willdenowi</name>
    <name type="common">Blunt-snouted clingfish</name>
    <name type="synonym">Lepadogaster willdenowi</name>
    <dbReference type="NCBI Taxonomy" id="441366"/>
    <lineage>
        <taxon>Eukaryota</taxon>
        <taxon>Metazoa</taxon>
        <taxon>Chordata</taxon>
        <taxon>Craniata</taxon>
        <taxon>Vertebrata</taxon>
        <taxon>Euteleostomi</taxon>
        <taxon>Actinopterygii</taxon>
        <taxon>Neopterygii</taxon>
        <taxon>Teleostei</taxon>
        <taxon>Neoteleostei</taxon>
        <taxon>Acanthomorphata</taxon>
        <taxon>Ovalentaria</taxon>
        <taxon>Blenniimorphae</taxon>
        <taxon>Blenniiformes</taxon>
        <taxon>Gobiesocoidei</taxon>
        <taxon>Gobiesocidae</taxon>
        <taxon>Gobiesocinae</taxon>
        <taxon>Gouania</taxon>
    </lineage>
</organism>
<keyword evidence="3" id="KW-1185">Reference proteome</keyword>
<feature type="domain" description="C-type lectin" evidence="1">
    <location>
        <begin position="45"/>
        <end position="165"/>
    </location>
</feature>
<dbReference type="InterPro" id="IPR050111">
    <property type="entry name" value="C-type_lectin/snaclec_domain"/>
</dbReference>
<dbReference type="PROSITE" id="PS50041">
    <property type="entry name" value="C_TYPE_LECTIN_2"/>
    <property type="match status" value="1"/>
</dbReference>
<dbReference type="InterPro" id="IPR001304">
    <property type="entry name" value="C-type_lectin-like"/>
</dbReference>
<dbReference type="InterPro" id="IPR016187">
    <property type="entry name" value="CTDL_fold"/>
</dbReference>
<dbReference type="Pfam" id="PF00059">
    <property type="entry name" value="Lectin_C"/>
    <property type="match status" value="1"/>
</dbReference>
<name>A0A8C5DSM0_GOUWI</name>
<dbReference type="Gene3D" id="3.10.100.10">
    <property type="entry name" value="Mannose-Binding Protein A, subunit A"/>
    <property type="match status" value="1"/>
</dbReference>
<gene>
    <name evidence="2" type="primary">LOC114476155</name>
</gene>
<dbReference type="Proteomes" id="UP000694680">
    <property type="component" value="Chromosome 2"/>
</dbReference>
<reference evidence="2" key="3">
    <citation type="submission" date="2025-09" db="UniProtKB">
        <authorList>
            <consortium name="Ensembl"/>
        </authorList>
    </citation>
    <scope>IDENTIFICATION</scope>
</reference>